<dbReference type="EMBL" id="CCJX01000136">
    <property type="protein sequence ID" value="CDT45282.1"/>
    <property type="molecule type" value="Genomic_DNA"/>
</dbReference>
<gene>
    <name evidence="1" type="ORF">VCR4J5_500001</name>
</gene>
<reference evidence="1 2" key="1">
    <citation type="submission" date="2014-06" db="EMBL/GenBank/DDBJ databases">
        <authorList>
            <person name="Le Roux F."/>
        </authorList>
    </citation>
    <scope>NUCLEOTIDE SEQUENCE [LARGE SCALE GENOMIC DNA]</scope>
    <source>
        <strain evidence="1 2">J5-4</strain>
    </source>
</reference>
<name>A0ABP1X0X2_9VIBR</name>
<protein>
    <submittedName>
        <fullName evidence="1">Uncharacterized protein</fullName>
    </submittedName>
</protein>
<evidence type="ECO:0000313" key="1">
    <source>
        <dbReference type="EMBL" id="CDT45282.1"/>
    </source>
</evidence>
<dbReference type="Proteomes" id="UP000049077">
    <property type="component" value="Unassembled WGS sequence"/>
</dbReference>
<keyword evidence="2" id="KW-1185">Reference proteome</keyword>
<proteinExistence type="predicted"/>
<organism evidence="1 2">
    <name type="scientific">Vibrio crassostreae</name>
    <dbReference type="NCBI Taxonomy" id="246167"/>
    <lineage>
        <taxon>Bacteria</taxon>
        <taxon>Pseudomonadati</taxon>
        <taxon>Pseudomonadota</taxon>
        <taxon>Gammaproteobacteria</taxon>
        <taxon>Vibrionales</taxon>
        <taxon>Vibrionaceae</taxon>
        <taxon>Vibrio</taxon>
    </lineage>
</organism>
<evidence type="ECO:0000313" key="2">
    <source>
        <dbReference type="Proteomes" id="UP000049077"/>
    </source>
</evidence>
<comment type="caution">
    <text evidence="1">The sequence shown here is derived from an EMBL/GenBank/DDBJ whole genome shotgun (WGS) entry which is preliminary data.</text>
</comment>
<sequence>MTSPKAENPTKKTARGKAIKVSPNSYDLVVAEALRLGVRRGKLVSMQQVIDELIETHLSGQAKPELKE</sequence>
<accession>A0ABP1X0X2</accession>
<dbReference type="RefSeq" id="WP_155413387.1">
    <property type="nucleotide sequence ID" value="NZ_CAWMAS010000145.1"/>
</dbReference>